<evidence type="ECO:0000313" key="3">
    <source>
        <dbReference type="Proteomes" id="UP000239920"/>
    </source>
</evidence>
<dbReference type="EMBL" id="PNFV01000005">
    <property type="protein sequence ID" value="PMB82550.1"/>
    <property type="molecule type" value="Genomic_DNA"/>
</dbReference>
<keyword evidence="1" id="KW-0472">Membrane</keyword>
<reference evidence="2 3" key="1">
    <citation type="submission" date="2017-09" db="EMBL/GenBank/DDBJ databases">
        <title>Bacterial strain isolated from the female urinary microbiota.</title>
        <authorList>
            <person name="Thomas-White K."/>
            <person name="Kumar N."/>
            <person name="Forster S."/>
            <person name="Putonti C."/>
            <person name="Lawley T."/>
            <person name="Wolfe A.J."/>
        </authorList>
    </citation>
    <scope>NUCLEOTIDE SEQUENCE [LARGE SCALE GENOMIC DNA]</scope>
    <source>
        <strain evidence="2 3">UMB0683</strain>
    </source>
</reference>
<sequence>MAIFKSKWQTIDKTLWGLGIVFGMLVPVLADRLPFLTRVHWIVWFLLIVNGIYSIWIGNRVARRQLSVFNLLVFPVLFLLAAYFFMPHFTYYFAPAYWAVSYLTWASRQK</sequence>
<comment type="caution">
    <text evidence="2">The sequence shown here is derived from an EMBL/GenBank/DDBJ whole genome shotgun (WGS) entry which is preliminary data.</text>
</comment>
<dbReference type="OrthoDB" id="2329963at2"/>
<proteinExistence type="predicted"/>
<dbReference type="AlphaFoldDB" id="A0A2J6NMK4"/>
<gene>
    <name evidence="2" type="ORF">CK797_05730</name>
</gene>
<feature type="transmembrane region" description="Helical" evidence="1">
    <location>
        <begin position="66"/>
        <end position="85"/>
    </location>
</feature>
<accession>A0A2J6NMK4</accession>
<dbReference type="Proteomes" id="UP000239920">
    <property type="component" value="Unassembled WGS sequence"/>
</dbReference>
<organism evidence="2 3">
    <name type="scientific">Limosilactobacillus pontis</name>
    <dbReference type="NCBI Taxonomy" id="35787"/>
    <lineage>
        <taxon>Bacteria</taxon>
        <taxon>Bacillati</taxon>
        <taxon>Bacillota</taxon>
        <taxon>Bacilli</taxon>
        <taxon>Lactobacillales</taxon>
        <taxon>Lactobacillaceae</taxon>
        <taxon>Limosilactobacillus</taxon>
    </lineage>
</organism>
<name>A0A2J6NMK4_9LACO</name>
<feature type="transmembrane region" description="Helical" evidence="1">
    <location>
        <begin position="91"/>
        <end position="107"/>
    </location>
</feature>
<keyword evidence="1" id="KW-1133">Transmembrane helix</keyword>
<evidence type="ECO:0000313" key="2">
    <source>
        <dbReference type="EMBL" id="PMB82550.1"/>
    </source>
</evidence>
<dbReference type="RefSeq" id="WP_104688797.1">
    <property type="nucleotide sequence ID" value="NZ_JBKTHY010000002.1"/>
</dbReference>
<evidence type="ECO:0000256" key="1">
    <source>
        <dbReference type="SAM" id="Phobius"/>
    </source>
</evidence>
<keyword evidence="1" id="KW-0812">Transmembrane</keyword>
<protein>
    <submittedName>
        <fullName evidence="2">Uncharacterized protein</fullName>
    </submittedName>
</protein>
<feature type="transmembrane region" description="Helical" evidence="1">
    <location>
        <begin position="40"/>
        <end position="59"/>
    </location>
</feature>